<reference evidence="2" key="1">
    <citation type="journal article" date="2020" name="Phytopathology">
        <title>Genome sequence of the chestnut blight fungus Cryphonectria parasitica EP155: A fundamental resource for an archetypical invasive plant pathogen.</title>
        <authorList>
            <person name="Crouch J.A."/>
            <person name="Dawe A."/>
            <person name="Aerts A."/>
            <person name="Barry K."/>
            <person name="Churchill A.C.L."/>
            <person name="Grimwood J."/>
            <person name="Hillman B."/>
            <person name="Milgroom M.G."/>
            <person name="Pangilinan J."/>
            <person name="Smith M."/>
            <person name="Salamov A."/>
            <person name="Schmutz J."/>
            <person name="Yadav J."/>
            <person name="Grigoriev I.V."/>
            <person name="Nuss D."/>
        </authorList>
    </citation>
    <scope>NUCLEOTIDE SEQUENCE</scope>
    <source>
        <strain evidence="2">EP155</strain>
    </source>
</reference>
<dbReference type="RefSeq" id="XP_040781384.1">
    <property type="nucleotide sequence ID" value="XM_040919376.1"/>
</dbReference>
<dbReference type="EMBL" id="MU032344">
    <property type="protein sequence ID" value="KAF3770423.1"/>
    <property type="molecule type" value="Genomic_DNA"/>
</dbReference>
<proteinExistence type="predicted"/>
<keyword evidence="1" id="KW-0732">Signal</keyword>
<accession>A0A9P4YC88</accession>
<dbReference type="AlphaFoldDB" id="A0A9P4YC88"/>
<organism evidence="2 3">
    <name type="scientific">Cryphonectria parasitica (strain ATCC 38755 / EP155)</name>
    <dbReference type="NCBI Taxonomy" id="660469"/>
    <lineage>
        <taxon>Eukaryota</taxon>
        <taxon>Fungi</taxon>
        <taxon>Dikarya</taxon>
        <taxon>Ascomycota</taxon>
        <taxon>Pezizomycotina</taxon>
        <taxon>Sordariomycetes</taxon>
        <taxon>Sordariomycetidae</taxon>
        <taxon>Diaporthales</taxon>
        <taxon>Cryphonectriaceae</taxon>
        <taxon>Cryphonectria-Endothia species complex</taxon>
        <taxon>Cryphonectria</taxon>
    </lineage>
</organism>
<dbReference type="Proteomes" id="UP000803844">
    <property type="component" value="Unassembled WGS sequence"/>
</dbReference>
<sequence>MLLLLLLHGRVVGLCWALMKNRRARVVQRGPVVVVGVGGAVSVRLIGRMRVLW</sequence>
<comment type="caution">
    <text evidence="2">The sequence shown here is derived from an EMBL/GenBank/DDBJ whole genome shotgun (WGS) entry which is preliminary data.</text>
</comment>
<feature type="chain" id="PRO_5040267329" evidence="1">
    <location>
        <begin position="18"/>
        <end position="53"/>
    </location>
</feature>
<keyword evidence="3" id="KW-1185">Reference proteome</keyword>
<evidence type="ECO:0000313" key="2">
    <source>
        <dbReference type="EMBL" id="KAF3770423.1"/>
    </source>
</evidence>
<evidence type="ECO:0000313" key="3">
    <source>
        <dbReference type="Proteomes" id="UP000803844"/>
    </source>
</evidence>
<name>A0A9P4YC88_CRYP1</name>
<evidence type="ECO:0000256" key="1">
    <source>
        <dbReference type="SAM" id="SignalP"/>
    </source>
</evidence>
<dbReference type="GeneID" id="63836505"/>
<gene>
    <name evidence="2" type="ORF">M406DRAFT_320379</name>
</gene>
<protein>
    <submittedName>
        <fullName evidence="2">Uncharacterized protein</fullName>
    </submittedName>
</protein>
<feature type="signal peptide" evidence="1">
    <location>
        <begin position="1"/>
        <end position="17"/>
    </location>
</feature>